<reference evidence="2" key="1">
    <citation type="submission" date="2019-07" db="EMBL/GenBank/DDBJ databases">
        <title>Complete Genome Sequences of Vibrion rotiferianus strain AM7.</title>
        <authorList>
            <person name="Miyazaki K."/>
            <person name="Wiseschart A."/>
            <person name="Pootanakit K."/>
            <person name="Ishimori K."/>
            <person name="Kitahara K."/>
        </authorList>
    </citation>
    <scope>NUCLEOTIDE SEQUENCE [LARGE SCALE GENOMIC DNA]</scope>
    <source>
        <strain evidence="2">AM7</strain>
        <plasmid evidence="2">pam7 dna</plasmid>
    </source>
</reference>
<evidence type="ECO:0000313" key="1">
    <source>
        <dbReference type="EMBL" id="BBL92310.1"/>
    </source>
</evidence>
<sequence length="196" mass="23041">MLNYTQYLETLLRSEDMGLFNDNPYGLSNESFTQWLNQQRMYKRFHNSFTHVEDASLPERKWGFFVTTFKRIQKKNFLSSQFPNGFFEAVNDQGQVACLLPEPDKNREEKFRISLYDERGPRYHEVFHTRTEALHSIAGKYHYEPGALDALVGTEDWDRGLCTLGWISDGLTPLEGYQRDKSDPEVNRLFCSVFEQ</sequence>
<proteinExistence type="predicted"/>
<keyword evidence="1" id="KW-0614">Plasmid</keyword>
<geneLocation type="plasmid" evidence="2">
    <name>pam7 dna</name>
</geneLocation>
<name>A0A510IJC0_9VIBR</name>
<dbReference type="EMBL" id="AP019800">
    <property type="protein sequence ID" value="BBL92310.1"/>
    <property type="molecule type" value="Genomic_DNA"/>
</dbReference>
<organism evidence="1 2">
    <name type="scientific">Vibrio rotiferianus</name>
    <dbReference type="NCBI Taxonomy" id="190895"/>
    <lineage>
        <taxon>Bacteria</taxon>
        <taxon>Pseudomonadati</taxon>
        <taxon>Pseudomonadota</taxon>
        <taxon>Gammaproteobacteria</taxon>
        <taxon>Vibrionales</taxon>
        <taxon>Vibrionaceae</taxon>
        <taxon>Vibrio</taxon>
    </lineage>
</organism>
<dbReference type="RefSeq" id="WP_143694282.1">
    <property type="nucleotide sequence ID" value="NZ_AP019800.1"/>
</dbReference>
<accession>A0A510IJC0</accession>
<protein>
    <submittedName>
        <fullName evidence="1">Uncharacterized protein</fullName>
    </submittedName>
</protein>
<gene>
    <name evidence="1" type="ORF">VroAM7_49630</name>
</gene>
<dbReference type="AlphaFoldDB" id="A0A510IJC0"/>
<dbReference type="Proteomes" id="UP000315115">
    <property type="component" value="Plasmid pAM7"/>
</dbReference>
<evidence type="ECO:0000313" key="2">
    <source>
        <dbReference type="Proteomes" id="UP000315115"/>
    </source>
</evidence>